<proteinExistence type="predicted"/>
<gene>
    <name evidence="2" type="ORF">PIB30_060900</name>
</gene>
<evidence type="ECO:0000313" key="2">
    <source>
        <dbReference type="EMBL" id="MED6185843.1"/>
    </source>
</evidence>
<dbReference type="EMBL" id="JASCZI010181787">
    <property type="protein sequence ID" value="MED6185843.1"/>
    <property type="molecule type" value="Genomic_DNA"/>
</dbReference>
<keyword evidence="3" id="KW-1185">Reference proteome</keyword>
<sequence>MEWLIGCQNEKRSAVPKFGFGGCLRIGKPPTNSPPRFGRLQVVVEPDASSPSSTFHRSSEGYTPSSPTFHCSLYARCCVPPRRHSLLSSPAETLCLPEQHSGGVSGGGASPSPGGGTP</sequence>
<comment type="caution">
    <text evidence="2">The sequence shown here is derived from an EMBL/GenBank/DDBJ whole genome shotgun (WGS) entry which is preliminary data.</text>
</comment>
<dbReference type="Proteomes" id="UP001341840">
    <property type="component" value="Unassembled WGS sequence"/>
</dbReference>
<evidence type="ECO:0000313" key="3">
    <source>
        <dbReference type="Proteomes" id="UP001341840"/>
    </source>
</evidence>
<feature type="region of interest" description="Disordered" evidence="1">
    <location>
        <begin position="97"/>
        <end position="118"/>
    </location>
</feature>
<feature type="compositionally biased region" description="Gly residues" evidence="1">
    <location>
        <begin position="103"/>
        <end position="118"/>
    </location>
</feature>
<name>A0ABU6WNJ3_9FABA</name>
<reference evidence="2 3" key="1">
    <citation type="journal article" date="2023" name="Plants (Basel)">
        <title>Bridging the Gap: Combining Genomics and Transcriptomics Approaches to Understand Stylosanthes scabra, an Orphan Legume from the Brazilian Caatinga.</title>
        <authorList>
            <person name="Ferreira-Neto J.R.C."/>
            <person name="da Silva M.D."/>
            <person name="Binneck E."/>
            <person name="de Melo N.F."/>
            <person name="da Silva R.H."/>
            <person name="de Melo A.L.T.M."/>
            <person name="Pandolfi V."/>
            <person name="Bustamante F.O."/>
            <person name="Brasileiro-Vidal A.C."/>
            <person name="Benko-Iseppon A.M."/>
        </authorList>
    </citation>
    <scope>NUCLEOTIDE SEQUENCE [LARGE SCALE GENOMIC DNA]</scope>
    <source>
        <tissue evidence="2">Leaves</tissue>
    </source>
</reference>
<evidence type="ECO:0000256" key="1">
    <source>
        <dbReference type="SAM" id="MobiDB-lite"/>
    </source>
</evidence>
<protein>
    <submittedName>
        <fullName evidence="2">Uncharacterized protein</fullName>
    </submittedName>
</protein>
<organism evidence="2 3">
    <name type="scientific">Stylosanthes scabra</name>
    <dbReference type="NCBI Taxonomy" id="79078"/>
    <lineage>
        <taxon>Eukaryota</taxon>
        <taxon>Viridiplantae</taxon>
        <taxon>Streptophyta</taxon>
        <taxon>Embryophyta</taxon>
        <taxon>Tracheophyta</taxon>
        <taxon>Spermatophyta</taxon>
        <taxon>Magnoliopsida</taxon>
        <taxon>eudicotyledons</taxon>
        <taxon>Gunneridae</taxon>
        <taxon>Pentapetalae</taxon>
        <taxon>rosids</taxon>
        <taxon>fabids</taxon>
        <taxon>Fabales</taxon>
        <taxon>Fabaceae</taxon>
        <taxon>Papilionoideae</taxon>
        <taxon>50 kb inversion clade</taxon>
        <taxon>dalbergioids sensu lato</taxon>
        <taxon>Dalbergieae</taxon>
        <taxon>Pterocarpus clade</taxon>
        <taxon>Stylosanthes</taxon>
    </lineage>
</organism>
<accession>A0ABU6WNJ3</accession>